<dbReference type="SUPFAM" id="SSF57625">
    <property type="entry name" value="Invertebrate chitin-binding proteins"/>
    <property type="match status" value="1"/>
</dbReference>
<name>A0AA38I3J1_9CUCU</name>
<dbReference type="GO" id="GO:0005576">
    <property type="term" value="C:extracellular region"/>
    <property type="evidence" value="ECO:0007669"/>
    <property type="project" value="InterPro"/>
</dbReference>
<sequence length="151" mass="17166">MMRCHFILIFIFTKLILAQNDIGTECPSPVKCLTDTEFTFCSIIDGQVVLQEETINCPTGYKCVEDPYVPCVEAPTTSSTTTATTTEPPGPSPWQQCTYGATFPAPKCFQYYECVRFFWWYELQLKTCFIGRAFDPVRSECVPIYQTNCSL</sequence>
<dbReference type="PROSITE" id="PS50940">
    <property type="entry name" value="CHIT_BIND_II"/>
    <property type="match status" value="1"/>
</dbReference>
<keyword evidence="1" id="KW-0732">Signal</keyword>
<feature type="domain" description="Chitin-binding type-2" evidence="2">
    <location>
        <begin position="94"/>
        <end position="151"/>
    </location>
</feature>
<accession>A0AA38I3J1</accession>
<dbReference type="EMBL" id="JALNTZ010000006">
    <property type="protein sequence ID" value="KAJ3648603.1"/>
    <property type="molecule type" value="Genomic_DNA"/>
</dbReference>
<dbReference type="InterPro" id="IPR036508">
    <property type="entry name" value="Chitin-bd_dom_sf"/>
</dbReference>
<evidence type="ECO:0000313" key="3">
    <source>
        <dbReference type="EMBL" id="KAJ3648603.1"/>
    </source>
</evidence>
<evidence type="ECO:0000256" key="1">
    <source>
        <dbReference type="SAM" id="SignalP"/>
    </source>
</evidence>
<dbReference type="InterPro" id="IPR002557">
    <property type="entry name" value="Chitin-bd_dom"/>
</dbReference>
<evidence type="ECO:0000313" key="4">
    <source>
        <dbReference type="Proteomes" id="UP001168821"/>
    </source>
</evidence>
<comment type="caution">
    <text evidence="3">The sequence shown here is derived from an EMBL/GenBank/DDBJ whole genome shotgun (WGS) entry which is preliminary data.</text>
</comment>
<protein>
    <recommendedName>
        <fullName evidence="2">Chitin-binding type-2 domain-containing protein</fullName>
    </recommendedName>
</protein>
<gene>
    <name evidence="3" type="ORF">Zmor_020396</name>
</gene>
<feature type="signal peptide" evidence="1">
    <location>
        <begin position="1"/>
        <end position="18"/>
    </location>
</feature>
<dbReference type="Proteomes" id="UP001168821">
    <property type="component" value="Unassembled WGS sequence"/>
</dbReference>
<dbReference type="GO" id="GO:0008061">
    <property type="term" value="F:chitin binding"/>
    <property type="evidence" value="ECO:0007669"/>
    <property type="project" value="InterPro"/>
</dbReference>
<feature type="chain" id="PRO_5041429594" description="Chitin-binding type-2 domain-containing protein" evidence="1">
    <location>
        <begin position="19"/>
        <end position="151"/>
    </location>
</feature>
<proteinExistence type="predicted"/>
<organism evidence="3 4">
    <name type="scientific">Zophobas morio</name>
    <dbReference type="NCBI Taxonomy" id="2755281"/>
    <lineage>
        <taxon>Eukaryota</taxon>
        <taxon>Metazoa</taxon>
        <taxon>Ecdysozoa</taxon>
        <taxon>Arthropoda</taxon>
        <taxon>Hexapoda</taxon>
        <taxon>Insecta</taxon>
        <taxon>Pterygota</taxon>
        <taxon>Neoptera</taxon>
        <taxon>Endopterygota</taxon>
        <taxon>Coleoptera</taxon>
        <taxon>Polyphaga</taxon>
        <taxon>Cucujiformia</taxon>
        <taxon>Tenebrionidae</taxon>
        <taxon>Zophobas</taxon>
    </lineage>
</organism>
<evidence type="ECO:0000259" key="2">
    <source>
        <dbReference type="PROSITE" id="PS50940"/>
    </source>
</evidence>
<dbReference type="AlphaFoldDB" id="A0AA38I3J1"/>
<reference evidence="3" key="1">
    <citation type="journal article" date="2023" name="G3 (Bethesda)">
        <title>Whole genome assemblies of Zophobas morio and Tenebrio molitor.</title>
        <authorList>
            <person name="Kaur S."/>
            <person name="Stinson S.A."/>
            <person name="diCenzo G.C."/>
        </authorList>
    </citation>
    <scope>NUCLEOTIDE SEQUENCE</scope>
    <source>
        <strain evidence="3">QUZm001</strain>
    </source>
</reference>
<keyword evidence="4" id="KW-1185">Reference proteome</keyword>